<proteinExistence type="predicted"/>
<gene>
    <name evidence="1" type="ORF">CAEBREN_14538</name>
</gene>
<dbReference type="FunCoup" id="G0MFR1">
    <property type="interactions" value="1688"/>
</dbReference>
<keyword evidence="2" id="KW-1185">Reference proteome</keyword>
<reference evidence="2" key="1">
    <citation type="submission" date="2011-07" db="EMBL/GenBank/DDBJ databases">
        <authorList>
            <consortium name="Caenorhabditis brenneri Sequencing and Analysis Consortium"/>
            <person name="Wilson R.K."/>
        </authorList>
    </citation>
    <scope>NUCLEOTIDE SEQUENCE [LARGE SCALE GENOMIC DNA]</scope>
    <source>
        <strain evidence="2">PB2801</strain>
    </source>
</reference>
<dbReference type="AlphaFoldDB" id="G0MFR1"/>
<dbReference type="Proteomes" id="UP000008068">
    <property type="component" value="Unassembled WGS sequence"/>
</dbReference>
<protein>
    <submittedName>
        <fullName evidence="1">Uncharacterized protein</fullName>
    </submittedName>
</protein>
<name>G0MFR1_CAEBE</name>
<evidence type="ECO:0000313" key="1">
    <source>
        <dbReference type="EMBL" id="EGT54113.1"/>
    </source>
</evidence>
<organism evidence="2">
    <name type="scientific">Caenorhabditis brenneri</name>
    <name type="common">Nematode worm</name>
    <dbReference type="NCBI Taxonomy" id="135651"/>
    <lineage>
        <taxon>Eukaryota</taxon>
        <taxon>Metazoa</taxon>
        <taxon>Ecdysozoa</taxon>
        <taxon>Nematoda</taxon>
        <taxon>Chromadorea</taxon>
        <taxon>Rhabditida</taxon>
        <taxon>Rhabditina</taxon>
        <taxon>Rhabditomorpha</taxon>
        <taxon>Rhabditoidea</taxon>
        <taxon>Rhabditidae</taxon>
        <taxon>Peloderinae</taxon>
        <taxon>Caenorhabditis</taxon>
    </lineage>
</organism>
<dbReference type="OrthoDB" id="5794568at2759"/>
<dbReference type="InParanoid" id="G0MFR1"/>
<sequence>MRYNIPKFFLNEIAIVAPFHPLAVIEDLKNLPNYFIVPCVNSVEYSFRGKVDEFAKFITRSSTYQKQHARSLLKVFHHICAEMEKIEPMECEDIDRIVDFWIAAIGIFDGSEVSMNEIGEAAKLVEKTTRRFVLKRQPLFLKRFLRKIHDNEDGNIGLEPQIVATIITTFQRLAFGQRSSEYYEELGEFWTLCMKMKYNDVYLSTVFYSSCFALAQAQAVFRVKKELCLEVYEKILKPMHQQIVDFVEMKKIEANKEMSDEQRMMMEQANIGATYFSILVCTYQNAEEKILEFTKS</sequence>
<dbReference type="HOGENOM" id="CLU_081941_0_0_1"/>
<accession>G0MFR1</accession>
<dbReference type="eggNOG" id="ENOG502T2T7">
    <property type="taxonomic scope" value="Eukaryota"/>
</dbReference>
<evidence type="ECO:0000313" key="2">
    <source>
        <dbReference type="Proteomes" id="UP000008068"/>
    </source>
</evidence>
<dbReference type="EMBL" id="GL379792">
    <property type="protein sequence ID" value="EGT54113.1"/>
    <property type="molecule type" value="Genomic_DNA"/>
</dbReference>